<reference evidence="3" key="1">
    <citation type="submission" date="2006-12" db="EMBL/GenBank/DDBJ databases">
        <authorList>
            <person name="Fouts D.E."/>
            <person name="Nelson K.E."/>
            <person name="Sebastian Y."/>
        </authorList>
    </citation>
    <scope>NUCLEOTIDE SEQUENCE [LARGE SCALE GENOMIC DNA]</scope>
    <source>
        <strain evidence="3">81-176</strain>
    </source>
</reference>
<protein>
    <submittedName>
        <fullName evidence="2">Uncharacterized protein</fullName>
    </submittedName>
</protein>
<gene>
    <name evidence="2" type="ordered locus">CJJ81176_0448</name>
</gene>
<proteinExistence type="predicted"/>
<dbReference type="HOGENOM" id="CLU_1966504_0_0_7"/>
<feature type="region of interest" description="Disordered" evidence="1">
    <location>
        <begin position="48"/>
        <end position="71"/>
    </location>
</feature>
<dbReference type="KEGG" id="cjj:CJJ81176_0448"/>
<organism evidence="2 3">
    <name type="scientific">Campylobacter jejuni subsp. jejuni serotype O:23/36 (strain 81-176)</name>
    <dbReference type="NCBI Taxonomy" id="354242"/>
    <lineage>
        <taxon>Bacteria</taxon>
        <taxon>Pseudomonadati</taxon>
        <taxon>Campylobacterota</taxon>
        <taxon>Epsilonproteobacteria</taxon>
        <taxon>Campylobacterales</taxon>
        <taxon>Campylobacteraceae</taxon>
        <taxon>Campylobacter</taxon>
    </lineage>
</organism>
<accession>A0A0H3PBS8</accession>
<dbReference type="AlphaFoldDB" id="A0A0H3PBS8"/>
<name>A0A0H3PBS8_CAMJJ</name>
<evidence type="ECO:0000256" key="1">
    <source>
        <dbReference type="SAM" id="MobiDB-lite"/>
    </source>
</evidence>
<dbReference type="Proteomes" id="UP000000646">
    <property type="component" value="Chromosome"/>
</dbReference>
<evidence type="ECO:0000313" key="2">
    <source>
        <dbReference type="EMBL" id="EAQ73182.1"/>
    </source>
</evidence>
<evidence type="ECO:0000313" key="3">
    <source>
        <dbReference type="Proteomes" id="UP000000646"/>
    </source>
</evidence>
<sequence length="127" mass="14201">MQVNYRTISSYEYDAISGQYKQVDKQVEDYSSSGKSDFMDILNKADEKSSGDALNSSNSFQSNAQNSNSNLSNYAQMSNVYAYRFRQNEGELSMRAQSASVHNDLVQQGANEQSKNNTLLNDLLNAI</sequence>
<dbReference type="RefSeq" id="WP_002857569.1">
    <property type="nucleotide sequence ID" value="NC_008787.1"/>
</dbReference>
<dbReference type="eggNOG" id="ENOG5032MHH">
    <property type="taxonomic scope" value="Bacteria"/>
</dbReference>
<dbReference type="EMBL" id="CP000538">
    <property type="protein sequence ID" value="EAQ73182.1"/>
    <property type="molecule type" value="Genomic_DNA"/>
</dbReference>
<feature type="compositionally biased region" description="Low complexity" evidence="1">
    <location>
        <begin position="53"/>
        <end position="71"/>
    </location>
</feature>